<organism evidence="2 3">
    <name type="scientific">Rubroshorea leprosula</name>
    <dbReference type="NCBI Taxonomy" id="152421"/>
    <lineage>
        <taxon>Eukaryota</taxon>
        <taxon>Viridiplantae</taxon>
        <taxon>Streptophyta</taxon>
        <taxon>Embryophyta</taxon>
        <taxon>Tracheophyta</taxon>
        <taxon>Spermatophyta</taxon>
        <taxon>Magnoliopsida</taxon>
        <taxon>eudicotyledons</taxon>
        <taxon>Gunneridae</taxon>
        <taxon>Pentapetalae</taxon>
        <taxon>rosids</taxon>
        <taxon>malvids</taxon>
        <taxon>Malvales</taxon>
        <taxon>Dipterocarpaceae</taxon>
        <taxon>Rubroshorea</taxon>
    </lineage>
</organism>
<evidence type="ECO:0000259" key="1">
    <source>
        <dbReference type="PROSITE" id="PS50030"/>
    </source>
</evidence>
<dbReference type="InterPro" id="IPR015940">
    <property type="entry name" value="UBA"/>
</dbReference>
<dbReference type="AlphaFoldDB" id="A0AAV5I7I9"/>
<gene>
    <name evidence="2" type="ORF">SLEP1_g10269</name>
</gene>
<proteinExistence type="predicted"/>
<feature type="domain" description="UBA" evidence="1">
    <location>
        <begin position="1"/>
        <end position="29"/>
    </location>
</feature>
<dbReference type="Gene3D" id="1.10.8.10">
    <property type="entry name" value="DNA helicase RuvA subunit, C-terminal domain"/>
    <property type="match status" value="1"/>
</dbReference>
<dbReference type="CDD" id="cd14335">
    <property type="entry name" value="UBA_SnRK1_plant"/>
    <property type="match status" value="1"/>
</dbReference>
<protein>
    <recommendedName>
        <fullName evidence="1">UBA domain-containing protein</fullName>
    </recommendedName>
</protein>
<name>A0AAV5I7I9_9ROSI</name>
<evidence type="ECO:0000313" key="3">
    <source>
        <dbReference type="Proteomes" id="UP001054252"/>
    </source>
</evidence>
<dbReference type="PROSITE" id="PS50030">
    <property type="entry name" value="UBA"/>
    <property type="match status" value="1"/>
</dbReference>
<evidence type="ECO:0000313" key="2">
    <source>
        <dbReference type="EMBL" id="GKU97088.1"/>
    </source>
</evidence>
<dbReference type="Proteomes" id="UP001054252">
    <property type="component" value="Unassembled WGS sequence"/>
</dbReference>
<accession>A0AAV5I7I9</accession>
<dbReference type="EMBL" id="BPVZ01000011">
    <property type="protein sequence ID" value="GKU97088.1"/>
    <property type="molecule type" value="Genomic_DNA"/>
</dbReference>
<sequence length="84" mass="9511">MGFDRNQLIESLHNRIENEATVAYYLLLDNQFRVSSGYVGAEFQETVDSGFNHMHPSEPVSPADGHRMTGYMDYQGLTQLSLRG</sequence>
<keyword evidence="3" id="KW-1185">Reference proteome</keyword>
<reference evidence="2 3" key="1">
    <citation type="journal article" date="2021" name="Commun. Biol.">
        <title>The genome of Shorea leprosula (Dipterocarpaceae) highlights the ecological relevance of drought in aseasonal tropical rainforests.</title>
        <authorList>
            <person name="Ng K.K.S."/>
            <person name="Kobayashi M.J."/>
            <person name="Fawcett J.A."/>
            <person name="Hatakeyama M."/>
            <person name="Paape T."/>
            <person name="Ng C.H."/>
            <person name="Ang C.C."/>
            <person name="Tnah L.H."/>
            <person name="Lee C.T."/>
            <person name="Nishiyama T."/>
            <person name="Sese J."/>
            <person name="O'Brien M.J."/>
            <person name="Copetti D."/>
            <person name="Mohd Noor M.I."/>
            <person name="Ong R.C."/>
            <person name="Putra M."/>
            <person name="Sireger I.Z."/>
            <person name="Indrioko S."/>
            <person name="Kosugi Y."/>
            <person name="Izuno A."/>
            <person name="Isagi Y."/>
            <person name="Lee S.L."/>
            <person name="Shimizu K.K."/>
        </authorList>
    </citation>
    <scope>NUCLEOTIDE SEQUENCE [LARGE SCALE GENOMIC DNA]</scope>
    <source>
        <strain evidence="2">214</strain>
    </source>
</reference>
<comment type="caution">
    <text evidence="2">The sequence shown here is derived from an EMBL/GenBank/DDBJ whole genome shotgun (WGS) entry which is preliminary data.</text>
</comment>